<proteinExistence type="predicted"/>
<accession>A0A6A8AKV2</accession>
<evidence type="ECO:0000313" key="2">
    <source>
        <dbReference type="Proteomes" id="UP000435138"/>
    </source>
</evidence>
<dbReference type="Proteomes" id="UP000435138">
    <property type="component" value="Unassembled WGS sequence"/>
</dbReference>
<dbReference type="EMBL" id="WIXI01000051">
    <property type="protein sequence ID" value="MQY49796.1"/>
    <property type="molecule type" value="Genomic_DNA"/>
</dbReference>
<dbReference type="RefSeq" id="WP_153359881.1">
    <property type="nucleotide sequence ID" value="NZ_JAYKOO010000001.1"/>
</dbReference>
<gene>
    <name evidence="1" type="ORF">GAO09_27595</name>
</gene>
<sequence length="160" mass="17278">MLPADIGSVANRLIKIRPALYVLSAFMVANAHGLAANPLPLQCPPDVSGRDYGRFTDMMQERLGYSLSPQLYGSQEVMNRLLREFETVDAPASGAGIMALYFTDMKGSRLMGARCAGDCSADDYSALVSRCAMEMGSTCLDFAVIIDGRAQCLTIPKPEN</sequence>
<protein>
    <submittedName>
        <fullName evidence="1">Uncharacterized protein</fullName>
    </submittedName>
</protein>
<keyword evidence="2" id="KW-1185">Reference proteome</keyword>
<name>A0A6A8AKV2_9HYPH</name>
<dbReference type="AlphaFoldDB" id="A0A6A8AKV2"/>
<evidence type="ECO:0000313" key="1">
    <source>
        <dbReference type="EMBL" id="MQY49796.1"/>
    </source>
</evidence>
<organism evidence="1 2">
    <name type="scientific">Endobacterium cereale</name>
    <dbReference type="NCBI Taxonomy" id="2663029"/>
    <lineage>
        <taxon>Bacteria</taxon>
        <taxon>Pseudomonadati</taxon>
        <taxon>Pseudomonadota</taxon>
        <taxon>Alphaproteobacteria</taxon>
        <taxon>Hyphomicrobiales</taxon>
        <taxon>Rhizobiaceae</taxon>
        <taxon>Endobacterium</taxon>
    </lineage>
</organism>
<reference evidence="1 2" key="1">
    <citation type="submission" date="2019-11" db="EMBL/GenBank/DDBJ databases">
        <title>Genome analysis of Rhizobacterium cereale a novel genus and species isolated from maize roots in North Spain.</title>
        <authorList>
            <person name="Menendez E."/>
            <person name="Flores-Felix J.D."/>
            <person name="Ramirez-Bahena M.-H."/>
            <person name="Igual J.M."/>
            <person name="Garcia-Fraile P."/>
            <person name="Peix A."/>
            <person name="Velazquez E."/>
        </authorList>
    </citation>
    <scope>NUCLEOTIDE SEQUENCE [LARGE SCALE GENOMIC DNA]</scope>
    <source>
        <strain evidence="1 2">RZME27</strain>
    </source>
</reference>
<comment type="caution">
    <text evidence="1">The sequence shown here is derived from an EMBL/GenBank/DDBJ whole genome shotgun (WGS) entry which is preliminary data.</text>
</comment>